<dbReference type="PROSITE" id="PS51257">
    <property type="entry name" value="PROKAR_LIPOPROTEIN"/>
    <property type="match status" value="1"/>
</dbReference>
<evidence type="ECO:0000256" key="6">
    <source>
        <dbReference type="ARBA" id="ARBA00023180"/>
    </source>
</evidence>
<evidence type="ECO:0000256" key="7">
    <source>
        <dbReference type="PIRSR" id="PIRSR601461-1"/>
    </source>
</evidence>
<feature type="disulfide bond" evidence="8">
    <location>
        <begin position="103"/>
        <end position="110"/>
    </location>
</feature>
<evidence type="ECO:0000256" key="9">
    <source>
        <dbReference type="RuleBase" id="RU000454"/>
    </source>
</evidence>
<comment type="similarity">
    <text evidence="1 9">Belongs to the peptidase A1 family.</text>
</comment>
<dbReference type="InterPro" id="IPR021109">
    <property type="entry name" value="Peptidase_aspartic_dom_sf"/>
</dbReference>
<feature type="domain" description="Saposin B-type" evidence="10">
    <location>
        <begin position="442"/>
        <end position="483"/>
    </location>
</feature>
<evidence type="ECO:0000256" key="8">
    <source>
        <dbReference type="PIRSR" id="PIRSR601461-2"/>
    </source>
</evidence>
<dbReference type="GO" id="GO:0006508">
    <property type="term" value="P:proteolysis"/>
    <property type="evidence" value="ECO:0007669"/>
    <property type="project" value="UniProtKB-KW"/>
</dbReference>
<protein>
    <recommendedName>
        <fullName evidence="15">Peptidase A1 domain-containing protein</fullName>
    </recommendedName>
</protein>
<feature type="active site" evidence="7">
    <location>
        <position position="90"/>
    </location>
</feature>
<evidence type="ECO:0000256" key="4">
    <source>
        <dbReference type="ARBA" id="ARBA00022801"/>
    </source>
</evidence>
<dbReference type="SUPFAM" id="SSF50630">
    <property type="entry name" value="Acid proteases"/>
    <property type="match status" value="1"/>
</dbReference>
<dbReference type="Proteomes" id="UP000722791">
    <property type="component" value="Unassembled WGS sequence"/>
</dbReference>
<evidence type="ECO:0008006" key="15">
    <source>
        <dbReference type="Google" id="ProtNLM"/>
    </source>
</evidence>
<dbReference type="Gene3D" id="2.40.70.10">
    <property type="entry name" value="Acid Proteases"/>
    <property type="match status" value="2"/>
</dbReference>
<organism evidence="12 14">
    <name type="scientific">Volvox reticuliferus</name>
    <dbReference type="NCBI Taxonomy" id="1737510"/>
    <lineage>
        <taxon>Eukaryota</taxon>
        <taxon>Viridiplantae</taxon>
        <taxon>Chlorophyta</taxon>
        <taxon>core chlorophytes</taxon>
        <taxon>Chlorophyceae</taxon>
        <taxon>CS clade</taxon>
        <taxon>Chlamydomonadales</taxon>
        <taxon>Volvocaceae</taxon>
        <taxon>Volvox</taxon>
    </lineage>
</organism>
<dbReference type="AlphaFoldDB" id="A0A8J4CGV9"/>
<dbReference type="EMBL" id="BNCQ01000016">
    <property type="protein sequence ID" value="GIM04581.1"/>
    <property type="molecule type" value="Genomic_DNA"/>
</dbReference>
<reference evidence="12" key="1">
    <citation type="journal article" date="2021" name="Proc. Natl. Acad. Sci. U.S.A.">
        <title>Three genomes in the algal genus Volvox reveal the fate of a haploid sex-determining region after a transition to homothallism.</title>
        <authorList>
            <person name="Yamamoto K."/>
            <person name="Hamaji T."/>
            <person name="Kawai-Toyooka H."/>
            <person name="Matsuzaki R."/>
            <person name="Takahashi F."/>
            <person name="Nishimura Y."/>
            <person name="Kawachi M."/>
            <person name="Noguchi H."/>
            <person name="Minakuchi Y."/>
            <person name="Umen J.G."/>
            <person name="Toyoda A."/>
            <person name="Nozaki H."/>
        </authorList>
    </citation>
    <scope>NUCLEOTIDE SEQUENCE</scope>
    <source>
        <strain evidence="13">NIES-3785</strain>
        <strain evidence="12">NIES-3786</strain>
    </source>
</reference>
<evidence type="ECO:0000256" key="3">
    <source>
        <dbReference type="ARBA" id="ARBA00022750"/>
    </source>
</evidence>
<dbReference type="PROSITE" id="PS50015">
    <property type="entry name" value="SAP_B"/>
    <property type="match status" value="1"/>
</dbReference>
<dbReference type="InterPro" id="IPR008139">
    <property type="entry name" value="SaposinB_dom"/>
</dbReference>
<dbReference type="InterPro" id="IPR001461">
    <property type="entry name" value="Aspartic_peptidase_A1"/>
</dbReference>
<dbReference type="InterPro" id="IPR001969">
    <property type="entry name" value="Aspartic_peptidase_AS"/>
</dbReference>
<comment type="caution">
    <text evidence="12">The sequence shown here is derived from an EMBL/GenBank/DDBJ whole genome shotgun (WGS) entry which is preliminary data.</text>
</comment>
<dbReference type="Pfam" id="PF05184">
    <property type="entry name" value="SapB_1"/>
    <property type="match status" value="1"/>
</dbReference>
<feature type="domain" description="Peptidase A1" evidence="11">
    <location>
        <begin position="72"/>
        <end position="569"/>
    </location>
</feature>
<keyword evidence="4 9" id="KW-0378">Hydrolase</keyword>
<evidence type="ECO:0000256" key="2">
    <source>
        <dbReference type="ARBA" id="ARBA00022670"/>
    </source>
</evidence>
<feature type="disulfide bond" evidence="8">
    <location>
        <begin position="267"/>
        <end position="271"/>
    </location>
</feature>
<dbReference type="InterPro" id="IPR007856">
    <property type="entry name" value="SapB_1"/>
</dbReference>
<feature type="active site" evidence="7">
    <location>
        <position position="276"/>
    </location>
</feature>
<keyword evidence="14" id="KW-1185">Reference proteome</keyword>
<dbReference type="SUPFAM" id="SSF47862">
    <property type="entry name" value="Saposin"/>
    <property type="match status" value="1"/>
</dbReference>
<dbReference type="FunFam" id="2.40.70.10:FF:000115">
    <property type="entry name" value="Lysosomal aspartic protease"/>
    <property type="match status" value="1"/>
</dbReference>
<evidence type="ECO:0000256" key="1">
    <source>
        <dbReference type="ARBA" id="ARBA00007447"/>
    </source>
</evidence>
<dbReference type="Proteomes" id="UP000747110">
    <property type="component" value="Unassembled WGS sequence"/>
</dbReference>
<dbReference type="PROSITE" id="PS51767">
    <property type="entry name" value="PEPTIDASE_A1"/>
    <property type="match status" value="1"/>
</dbReference>
<dbReference type="GO" id="GO:0006629">
    <property type="term" value="P:lipid metabolic process"/>
    <property type="evidence" value="ECO:0007669"/>
    <property type="project" value="InterPro"/>
</dbReference>
<accession>A0A8J4CGV9</accession>
<proteinExistence type="inferred from homology"/>
<dbReference type="PANTHER" id="PTHR47966:SF51">
    <property type="entry name" value="BETA-SITE APP-CLEAVING ENZYME, ISOFORM A-RELATED"/>
    <property type="match status" value="1"/>
</dbReference>
<sequence>MMTRLACVWTSPLMAVAVMFACAMLAGGELHRVHLKKHQLSLATYGRPRPYLGKLLESEGGVALHNFLDAQYYGEISLGTPEQYFQVIFDTGSANLWVPSLKCSLFNIACRLHRRYNAARSKTYTANGTQFSIQYGTGSLDGYISEDTLGWGGLRIPDQGFAEAINEPGLTFVAAKFDGILGMGFPTISVEGVVPPFTRLVDMGVLDAPLFSFWLNRDPKASVGGELVLGGVDPAHFKGEHTWVDVTRLGYWQFKLEGINLGAQRLCSRGCAAIADTGTSLIAGPVDEVASINHAIGATSALSAQCRSLVKEYLPEIVTALHNLPLEQVCASIGLCPAIHSAVQEKMQQEQQQQQEQRQPIGEEVLRSRSRRLLSSAAFSSTTHPHTIRVSESVSRSATAAATAAAKAFSLSAEGAKLAKLASSTAAGIHSSTTTDGVDVGDSVVCSFCQTAVQYIRIALESNATIDQIADAVGNLCDQMSFGGPSVVECNKVPSLPTLEFEIGGRIFLLHPEQYILRVDAGGGGEADQCVSGFMGLDVPSGPLWILGDIFLGAYHTVFDYGGARLGFASAA</sequence>
<name>A0A8J4CGV9_9CHLO</name>
<keyword evidence="3 9" id="KW-0064">Aspartyl protease</keyword>
<dbReference type="GO" id="GO:0004190">
    <property type="term" value="F:aspartic-type endopeptidase activity"/>
    <property type="evidence" value="ECO:0007669"/>
    <property type="project" value="UniProtKB-KW"/>
</dbReference>
<keyword evidence="5 8" id="KW-1015">Disulfide bond</keyword>
<dbReference type="Gene3D" id="1.10.225.10">
    <property type="entry name" value="Saposin-like"/>
    <property type="match status" value="1"/>
</dbReference>
<evidence type="ECO:0000313" key="14">
    <source>
        <dbReference type="Proteomes" id="UP000747110"/>
    </source>
</evidence>
<dbReference type="PANTHER" id="PTHR47966">
    <property type="entry name" value="BETA-SITE APP-CLEAVING ENZYME, ISOFORM A-RELATED"/>
    <property type="match status" value="1"/>
</dbReference>
<dbReference type="PROSITE" id="PS00141">
    <property type="entry name" value="ASP_PROTEASE"/>
    <property type="match status" value="2"/>
</dbReference>
<evidence type="ECO:0000256" key="5">
    <source>
        <dbReference type="ARBA" id="ARBA00023157"/>
    </source>
</evidence>
<dbReference type="Pfam" id="PF00026">
    <property type="entry name" value="Asp"/>
    <property type="match status" value="2"/>
</dbReference>
<keyword evidence="2 9" id="KW-0645">Protease</keyword>
<evidence type="ECO:0000313" key="12">
    <source>
        <dbReference type="EMBL" id="GIL80765.1"/>
    </source>
</evidence>
<dbReference type="InterPro" id="IPR011001">
    <property type="entry name" value="Saposin-like"/>
</dbReference>
<evidence type="ECO:0000259" key="11">
    <source>
        <dbReference type="PROSITE" id="PS51767"/>
    </source>
</evidence>
<dbReference type="PRINTS" id="PR00792">
    <property type="entry name" value="PEPSIN"/>
</dbReference>
<dbReference type="InterPro" id="IPR033121">
    <property type="entry name" value="PEPTIDASE_A1"/>
</dbReference>
<dbReference type="EMBL" id="BNCP01000019">
    <property type="protein sequence ID" value="GIL80765.1"/>
    <property type="molecule type" value="Genomic_DNA"/>
</dbReference>
<dbReference type="OrthoDB" id="771136at2759"/>
<gene>
    <name evidence="12" type="ORF">Vretifemale_9814</name>
    <name evidence="13" type="ORF">Vretimale_9134</name>
</gene>
<evidence type="ECO:0000259" key="10">
    <source>
        <dbReference type="PROSITE" id="PS50015"/>
    </source>
</evidence>
<evidence type="ECO:0000313" key="13">
    <source>
        <dbReference type="EMBL" id="GIM04581.1"/>
    </source>
</evidence>
<keyword evidence="6" id="KW-0325">Glycoprotein</keyword>